<protein>
    <submittedName>
        <fullName evidence="15">Vitamin B12 transporter</fullName>
    </submittedName>
</protein>
<evidence type="ECO:0000313" key="15">
    <source>
        <dbReference type="EMBL" id="SNT74438.1"/>
    </source>
</evidence>
<dbReference type="RefSeq" id="WP_089344562.1">
    <property type="nucleotide sequence ID" value="NZ_CP067129.1"/>
</dbReference>
<evidence type="ECO:0000256" key="9">
    <source>
        <dbReference type="ARBA" id="ARBA00023237"/>
    </source>
</evidence>
<feature type="domain" description="TonB-dependent receptor-like beta-barrel" evidence="13">
    <location>
        <begin position="174"/>
        <end position="592"/>
    </location>
</feature>
<accession>A0A239PWH8</accession>
<keyword evidence="2 10" id="KW-0813">Transport</keyword>
<dbReference type="GO" id="GO:0009279">
    <property type="term" value="C:cell outer membrane"/>
    <property type="evidence" value="ECO:0007669"/>
    <property type="project" value="UniProtKB-SubCell"/>
</dbReference>
<dbReference type="InterPro" id="IPR037066">
    <property type="entry name" value="Plug_dom_sf"/>
</dbReference>
<evidence type="ECO:0000256" key="10">
    <source>
        <dbReference type="PROSITE-ProRule" id="PRU01360"/>
    </source>
</evidence>
<reference evidence="15 16" key="1">
    <citation type="submission" date="2017-07" db="EMBL/GenBank/DDBJ databases">
        <authorList>
            <person name="Sun Z.S."/>
            <person name="Albrecht U."/>
            <person name="Echele G."/>
            <person name="Lee C.C."/>
        </authorList>
    </citation>
    <scope>NUCLEOTIDE SEQUENCE [LARGE SCALE GENOMIC DNA]</scope>
    <source>
        <strain evidence="15 16">DSM 14827</strain>
    </source>
</reference>
<evidence type="ECO:0000313" key="16">
    <source>
        <dbReference type="Proteomes" id="UP000198307"/>
    </source>
</evidence>
<keyword evidence="3 10" id="KW-1134">Transmembrane beta strand</keyword>
<dbReference type="Gene3D" id="2.40.170.20">
    <property type="entry name" value="TonB-dependent receptor, beta-barrel domain"/>
    <property type="match status" value="1"/>
</dbReference>
<keyword evidence="6 11" id="KW-0798">TonB box</keyword>
<gene>
    <name evidence="15" type="ORF">SAMN05444959_107154</name>
</gene>
<dbReference type="SUPFAM" id="SSF56935">
    <property type="entry name" value="Porins"/>
    <property type="match status" value="1"/>
</dbReference>
<evidence type="ECO:0000256" key="12">
    <source>
        <dbReference type="SAM" id="SignalP"/>
    </source>
</evidence>
<organism evidence="15 16">
    <name type="scientific">Paracoccus seriniphilus</name>
    <dbReference type="NCBI Taxonomy" id="184748"/>
    <lineage>
        <taxon>Bacteria</taxon>
        <taxon>Pseudomonadati</taxon>
        <taxon>Pseudomonadota</taxon>
        <taxon>Alphaproteobacteria</taxon>
        <taxon>Rhodobacterales</taxon>
        <taxon>Paracoccaceae</taxon>
        <taxon>Paracoccus</taxon>
    </lineage>
</organism>
<evidence type="ECO:0000259" key="14">
    <source>
        <dbReference type="Pfam" id="PF07715"/>
    </source>
</evidence>
<dbReference type="AlphaFoldDB" id="A0A239PWH8"/>
<dbReference type="Pfam" id="PF07715">
    <property type="entry name" value="Plug"/>
    <property type="match status" value="1"/>
</dbReference>
<comment type="subcellular location">
    <subcellularLocation>
        <location evidence="1 10">Cell outer membrane</location>
        <topology evidence="1 10">Multi-pass membrane protein</topology>
    </subcellularLocation>
</comment>
<evidence type="ECO:0000256" key="3">
    <source>
        <dbReference type="ARBA" id="ARBA00022452"/>
    </source>
</evidence>
<evidence type="ECO:0000256" key="2">
    <source>
        <dbReference type="ARBA" id="ARBA00022448"/>
    </source>
</evidence>
<evidence type="ECO:0000256" key="1">
    <source>
        <dbReference type="ARBA" id="ARBA00004571"/>
    </source>
</evidence>
<dbReference type="GO" id="GO:0015344">
    <property type="term" value="F:siderophore uptake transmembrane transporter activity"/>
    <property type="evidence" value="ECO:0007669"/>
    <property type="project" value="TreeGrafter"/>
</dbReference>
<evidence type="ECO:0000256" key="7">
    <source>
        <dbReference type="ARBA" id="ARBA00023136"/>
    </source>
</evidence>
<feature type="signal peptide" evidence="12">
    <location>
        <begin position="1"/>
        <end position="20"/>
    </location>
</feature>
<feature type="chain" id="PRO_5011969483" evidence="12">
    <location>
        <begin position="21"/>
        <end position="618"/>
    </location>
</feature>
<dbReference type="PANTHER" id="PTHR30069:SF29">
    <property type="entry name" value="HEMOGLOBIN AND HEMOGLOBIN-HAPTOGLOBIN-BINDING PROTEIN 1-RELATED"/>
    <property type="match status" value="1"/>
</dbReference>
<evidence type="ECO:0000256" key="4">
    <source>
        <dbReference type="ARBA" id="ARBA00022692"/>
    </source>
</evidence>
<evidence type="ECO:0000259" key="13">
    <source>
        <dbReference type="Pfam" id="PF00593"/>
    </source>
</evidence>
<feature type="domain" description="TonB-dependent receptor plug" evidence="14">
    <location>
        <begin position="42"/>
        <end position="148"/>
    </location>
</feature>
<comment type="similarity">
    <text evidence="10 11">Belongs to the TonB-dependent receptor family.</text>
</comment>
<dbReference type="GO" id="GO:0044718">
    <property type="term" value="P:siderophore transmembrane transport"/>
    <property type="evidence" value="ECO:0007669"/>
    <property type="project" value="TreeGrafter"/>
</dbReference>
<dbReference type="OrthoDB" id="9760333at2"/>
<evidence type="ECO:0000256" key="6">
    <source>
        <dbReference type="ARBA" id="ARBA00023077"/>
    </source>
</evidence>
<evidence type="ECO:0000256" key="5">
    <source>
        <dbReference type="ARBA" id="ARBA00022729"/>
    </source>
</evidence>
<dbReference type="PROSITE" id="PS52016">
    <property type="entry name" value="TONB_DEPENDENT_REC_3"/>
    <property type="match status" value="1"/>
</dbReference>
<keyword evidence="8" id="KW-0675">Receptor</keyword>
<keyword evidence="7 10" id="KW-0472">Membrane</keyword>
<dbReference type="InterPro" id="IPR036942">
    <property type="entry name" value="Beta-barrel_TonB_sf"/>
</dbReference>
<dbReference type="Proteomes" id="UP000198307">
    <property type="component" value="Unassembled WGS sequence"/>
</dbReference>
<name>A0A239PWH8_9RHOB</name>
<dbReference type="InterPro" id="IPR039426">
    <property type="entry name" value="TonB-dep_rcpt-like"/>
</dbReference>
<keyword evidence="4 10" id="KW-0812">Transmembrane</keyword>
<keyword evidence="5 12" id="KW-0732">Signal</keyword>
<keyword evidence="9 10" id="KW-0998">Cell outer membrane</keyword>
<dbReference type="Gene3D" id="2.170.130.10">
    <property type="entry name" value="TonB-dependent receptor, plug domain"/>
    <property type="match status" value="1"/>
</dbReference>
<dbReference type="Pfam" id="PF00593">
    <property type="entry name" value="TonB_dep_Rec_b-barrel"/>
    <property type="match status" value="1"/>
</dbReference>
<dbReference type="EMBL" id="FZQB01000007">
    <property type="protein sequence ID" value="SNT74438.1"/>
    <property type="molecule type" value="Genomic_DNA"/>
</dbReference>
<evidence type="ECO:0000256" key="11">
    <source>
        <dbReference type="RuleBase" id="RU003357"/>
    </source>
</evidence>
<proteinExistence type="inferred from homology"/>
<dbReference type="InterPro" id="IPR012910">
    <property type="entry name" value="Plug_dom"/>
</dbReference>
<sequence length="618" mass="67290">MKRLSILATSVAAFASPALAQDNTVLPTITLTANREATELSHSGSSVSILQREDLQDQVGQPIAETLSRLPGVNWRQSGPLGTTGSIQLRGAPSQYLPVLIDGIDVSDAAAGQPYFDIGGLTGSSIDRAELLRGAQSALYGSRAMAGVLSLQSLRPTQDGLHQEFAIEAGSYRSLQASYGVTLRRDDTDLAFQASRIITDGYSASDENDGNTENDGYEATRLTFYAAHHLQSGVTIGVNGFWEESRADFDDGFYDFATGNYYFGDTYGTPGDDYTDKESYGLRAFAEFSTGSIDHEIALTRYQLDRSSWTNGYESPFKGTRTKLSWHGATDLGSNGTRVIFGADTEKEKAEGNGDARLSGVFGEIAMPVGDSIDLNASLRRDEHAQFGGFTSGRVAAVYRASDDLLFRAAFGNGFRAPSLYELYSAYGDDDLQREESRTAEIGVEKLWGNDSHLRATAFWMEADDLIGWDPDSISCAAASGPYAMPGCYAQVDGKARRSGLELDARHSFGNHRLTAAYTYTDSGPTSEWAKVPRHVLNLGFETTFSTDTTAGIQLQHVADRPDDLDDFTTVDLILRQSLPRDVEAYLRLENIFDEQYQLNDGYGTSDRAAYVGIRASF</sequence>
<dbReference type="InterPro" id="IPR000531">
    <property type="entry name" value="Beta-barrel_TonB"/>
</dbReference>
<dbReference type="PANTHER" id="PTHR30069">
    <property type="entry name" value="TONB-DEPENDENT OUTER MEMBRANE RECEPTOR"/>
    <property type="match status" value="1"/>
</dbReference>
<evidence type="ECO:0000256" key="8">
    <source>
        <dbReference type="ARBA" id="ARBA00023170"/>
    </source>
</evidence>
<keyword evidence="16" id="KW-1185">Reference proteome</keyword>